<organism evidence="2 3">
    <name type="scientific">Ktedonosporobacter rubrisoli</name>
    <dbReference type="NCBI Taxonomy" id="2509675"/>
    <lineage>
        <taxon>Bacteria</taxon>
        <taxon>Bacillati</taxon>
        <taxon>Chloroflexota</taxon>
        <taxon>Ktedonobacteria</taxon>
        <taxon>Ktedonobacterales</taxon>
        <taxon>Ktedonosporobacteraceae</taxon>
        <taxon>Ktedonosporobacter</taxon>
    </lineage>
</organism>
<sequence length="92" mass="10724">MSGTLNTHPLENSNWRKHKNACPFYRERWFPCNDVAAGEPMYQVFCLKGTPPVTAEEQDKCFRSKTRCWRLSEKKQSRTAEEPAEETPMASR</sequence>
<feature type="compositionally biased region" description="Basic and acidic residues" evidence="1">
    <location>
        <begin position="71"/>
        <end position="81"/>
    </location>
</feature>
<accession>A0A4V0Z0F7</accession>
<dbReference type="RefSeq" id="WP_129894129.1">
    <property type="nucleotide sequence ID" value="NZ_CP035758.1"/>
</dbReference>
<dbReference type="AlphaFoldDB" id="A0A4V0Z0F7"/>
<protein>
    <submittedName>
        <fullName evidence="2">Uncharacterized protein</fullName>
    </submittedName>
</protein>
<dbReference type="OrthoDB" id="164174at2"/>
<keyword evidence="3" id="KW-1185">Reference proteome</keyword>
<gene>
    <name evidence="2" type="ORF">EPA93_46710</name>
</gene>
<evidence type="ECO:0000256" key="1">
    <source>
        <dbReference type="SAM" id="MobiDB-lite"/>
    </source>
</evidence>
<dbReference type="EMBL" id="CP035758">
    <property type="protein sequence ID" value="QBD83061.1"/>
    <property type="molecule type" value="Genomic_DNA"/>
</dbReference>
<name>A0A4V0Z0F7_KTERU</name>
<dbReference type="KEGG" id="kbs:EPA93_46710"/>
<reference evidence="2 3" key="1">
    <citation type="submission" date="2019-01" db="EMBL/GenBank/DDBJ databases">
        <title>Ktedonosporobacter rubrisoli SCAWS-G2.</title>
        <authorList>
            <person name="Huang Y."/>
            <person name="Yan B."/>
        </authorList>
    </citation>
    <scope>NUCLEOTIDE SEQUENCE [LARGE SCALE GENOMIC DNA]</scope>
    <source>
        <strain evidence="2 3">SCAWS-G2</strain>
    </source>
</reference>
<proteinExistence type="predicted"/>
<evidence type="ECO:0000313" key="3">
    <source>
        <dbReference type="Proteomes" id="UP000290365"/>
    </source>
</evidence>
<evidence type="ECO:0000313" key="2">
    <source>
        <dbReference type="EMBL" id="QBD83061.1"/>
    </source>
</evidence>
<feature type="region of interest" description="Disordered" evidence="1">
    <location>
        <begin position="71"/>
        <end position="92"/>
    </location>
</feature>
<dbReference type="Proteomes" id="UP000290365">
    <property type="component" value="Chromosome"/>
</dbReference>